<dbReference type="Pfam" id="PF01894">
    <property type="entry name" value="YjbQ"/>
    <property type="match status" value="1"/>
</dbReference>
<dbReference type="AlphaFoldDB" id="A0A343TI57"/>
<dbReference type="Proteomes" id="UP000263012">
    <property type="component" value="Chromosome"/>
</dbReference>
<dbReference type="PANTHER" id="PTHR30615:SF8">
    <property type="entry name" value="UPF0047 PROTEIN C4A8.02C"/>
    <property type="match status" value="1"/>
</dbReference>
<evidence type="ECO:0008006" key="4">
    <source>
        <dbReference type="Google" id="ProtNLM"/>
    </source>
</evidence>
<gene>
    <name evidence="2" type="ORF">AArcSl_1145</name>
</gene>
<comment type="similarity">
    <text evidence="1">Belongs to the UPF0047 family.</text>
</comment>
<dbReference type="InterPro" id="IPR001602">
    <property type="entry name" value="UPF0047_YjbQ-like"/>
</dbReference>
<proteinExistence type="inferred from homology"/>
<evidence type="ECO:0000256" key="1">
    <source>
        <dbReference type="ARBA" id="ARBA00005534"/>
    </source>
</evidence>
<keyword evidence="3" id="KW-1185">Reference proteome</keyword>
<dbReference type="KEGG" id="hdf:AArcSl_1145"/>
<dbReference type="PIRSF" id="PIRSF004681">
    <property type="entry name" value="UCP004681"/>
    <property type="match status" value="1"/>
</dbReference>
<reference evidence="3" key="1">
    <citation type="submission" date="2017-11" db="EMBL/GenBank/DDBJ databases">
        <title>Phenotypic and genomic properties of facultatively anaerobic sulfur-reducing natronoarchaea from hypersaline soda lakes.</title>
        <authorList>
            <person name="Sorokin D.Y."/>
            <person name="Kublanov I.V."/>
            <person name="Roman P."/>
            <person name="Sinninghe Damste J.S."/>
            <person name="Golyshin P.N."/>
            <person name="Rojo D."/>
            <person name="Ciordia S."/>
            <person name="Mena M.D.C."/>
            <person name="Ferrer M."/>
            <person name="Messina E."/>
            <person name="Smedile F."/>
            <person name="La Spada G."/>
            <person name="La Cono V."/>
            <person name="Yakimov M.M."/>
        </authorList>
    </citation>
    <scope>NUCLEOTIDE SEQUENCE [LARGE SCALE GENOMIC DNA]</scope>
    <source>
        <strain evidence="3">AArc-Sl</strain>
    </source>
</reference>
<dbReference type="GeneID" id="37877491"/>
<evidence type="ECO:0000313" key="2">
    <source>
        <dbReference type="EMBL" id="AUX08779.1"/>
    </source>
</evidence>
<dbReference type="EMBL" id="CP025066">
    <property type="protein sequence ID" value="AUX08779.1"/>
    <property type="molecule type" value="Genomic_DNA"/>
</dbReference>
<accession>A0A343TI57</accession>
<dbReference type="InterPro" id="IPR035917">
    <property type="entry name" value="YjbQ-like_sf"/>
</dbReference>
<dbReference type="OrthoDB" id="6663at2157"/>
<dbReference type="SUPFAM" id="SSF111038">
    <property type="entry name" value="YjbQ-like"/>
    <property type="match status" value="1"/>
</dbReference>
<dbReference type="RefSeq" id="WP_119816286.1">
    <property type="nucleotide sequence ID" value="NZ_CP025066.1"/>
</dbReference>
<evidence type="ECO:0000313" key="3">
    <source>
        <dbReference type="Proteomes" id="UP000263012"/>
    </source>
</evidence>
<dbReference type="PROSITE" id="PS01314">
    <property type="entry name" value="UPF0047"/>
    <property type="match status" value="1"/>
</dbReference>
<organism evidence="2 3">
    <name type="scientific">Halalkaliarchaeum desulfuricum</name>
    <dbReference type="NCBI Taxonomy" id="2055893"/>
    <lineage>
        <taxon>Archaea</taxon>
        <taxon>Methanobacteriati</taxon>
        <taxon>Methanobacteriota</taxon>
        <taxon>Stenosarchaea group</taxon>
        <taxon>Halobacteria</taxon>
        <taxon>Halobacteriales</taxon>
        <taxon>Haloferacaceae</taxon>
        <taxon>Halalkaliarchaeum</taxon>
    </lineage>
</organism>
<sequence length="126" mass="13811">MRFTVDTETGTAVHDVTEQVTDVLPPSADGVATVFVRHTTAGLVVNEPEERLLGDVETFLSELVPDEGWEHDRIDDNADSHLRALLLSESVTVPVRDGEPDLGTWQAILLVECDGPRSRTLDVVVH</sequence>
<protein>
    <recommendedName>
        <fullName evidence="4">Secondary thiamine-phosphate synthase enzyme</fullName>
    </recommendedName>
</protein>
<dbReference type="Gene3D" id="2.60.120.460">
    <property type="entry name" value="YjbQ-like"/>
    <property type="match status" value="1"/>
</dbReference>
<dbReference type="PANTHER" id="PTHR30615">
    <property type="entry name" value="UNCHARACTERIZED PROTEIN YJBQ-RELATED"/>
    <property type="match status" value="1"/>
</dbReference>
<dbReference type="NCBIfam" id="TIGR00149">
    <property type="entry name" value="TIGR00149_YjbQ"/>
    <property type="match status" value="1"/>
</dbReference>
<name>A0A343TI57_9EURY</name>